<accession>A0AAE0RX42</accession>
<keyword evidence="2" id="KW-1185">Reference proteome</keyword>
<reference evidence="1" key="3">
    <citation type="submission" date="2023-05" db="EMBL/GenBank/DDBJ databases">
        <authorList>
            <person name="Smith C.H."/>
        </authorList>
    </citation>
    <scope>NUCLEOTIDE SEQUENCE</scope>
    <source>
        <strain evidence="1">CHS0354</strain>
        <tissue evidence="1">Mantle</tissue>
    </source>
</reference>
<protein>
    <submittedName>
        <fullName evidence="1">Uncharacterized protein</fullName>
    </submittedName>
</protein>
<comment type="caution">
    <text evidence="1">The sequence shown here is derived from an EMBL/GenBank/DDBJ whole genome shotgun (WGS) entry which is preliminary data.</text>
</comment>
<reference evidence="1" key="2">
    <citation type="journal article" date="2021" name="Genome Biol. Evol.">
        <title>Developing a high-quality reference genome for a parasitic bivalve with doubly uniparental inheritance (Bivalvia: Unionida).</title>
        <authorList>
            <person name="Smith C.H."/>
        </authorList>
    </citation>
    <scope>NUCLEOTIDE SEQUENCE</scope>
    <source>
        <strain evidence="1">CHS0354</strain>
        <tissue evidence="1">Mantle</tissue>
    </source>
</reference>
<evidence type="ECO:0000313" key="2">
    <source>
        <dbReference type="Proteomes" id="UP001195483"/>
    </source>
</evidence>
<name>A0AAE0RX42_9BIVA</name>
<evidence type="ECO:0000313" key="1">
    <source>
        <dbReference type="EMBL" id="KAK3581214.1"/>
    </source>
</evidence>
<feature type="non-terminal residue" evidence="1">
    <location>
        <position position="1"/>
    </location>
</feature>
<dbReference type="AlphaFoldDB" id="A0AAE0RX42"/>
<proteinExistence type="predicted"/>
<dbReference type="EMBL" id="JAEAOA010001462">
    <property type="protein sequence ID" value="KAK3581214.1"/>
    <property type="molecule type" value="Genomic_DNA"/>
</dbReference>
<organism evidence="1 2">
    <name type="scientific">Potamilus streckersoni</name>
    <dbReference type="NCBI Taxonomy" id="2493646"/>
    <lineage>
        <taxon>Eukaryota</taxon>
        <taxon>Metazoa</taxon>
        <taxon>Spiralia</taxon>
        <taxon>Lophotrochozoa</taxon>
        <taxon>Mollusca</taxon>
        <taxon>Bivalvia</taxon>
        <taxon>Autobranchia</taxon>
        <taxon>Heteroconchia</taxon>
        <taxon>Palaeoheterodonta</taxon>
        <taxon>Unionida</taxon>
        <taxon>Unionoidea</taxon>
        <taxon>Unionidae</taxon>
        <taxon>Ambleminae</taxon>
        <taxon>Lampsilini</taxon>
        <taxon>Potamilus</taxon>
    </lineage>
</organism>
<sequence length="64" mass="7255">VKSTFRSVTQEDVYQQGALLQIKYAYHIHRQGFVSCAQAGERSTFVIMEIKSPISTCFRRAGSK</sequence>
<reference evidence="1" key="1">
    <citation type="journal article" date="2021" name="Genome Biol. Evol.">
        <title>A High-Quality Reference Genome for a Parasitic Bivalve with Doubly Uniparental Inheritance (Bivalvia: Unionida).</title>
        <authorList>
            <person name="Smith C.H."/>
        </authorList>
    </citation>
    <scope>NUCLEOTIDE SEQUENCE</scope>
    <source>
        <strain evidence="1">CHS0354</strain>
    </source>
</reference>
<dbReference type="Proteomes" id="UP001195483">
    <property type="component" value="Unassembled WGS sequence"/>
</dbReference>
<gene>
    <name evidence="1" type="ORF">CHS0354_024757</name>
</gene>